<proteinExistence type="predicted"/>
<dbReference type="Gene3D" id="1.10.443.10">
    <property type="entry name" value="Intergrase catalytic core"/>
    <property type="match status" value="1"/>
</dbReference>
<dbReference type="SUPFAM" id="SSF56349">
    <property type="entry name" value="DNA breaking-rejoining enzymes"/>
    <property type="match status" value="1"/>
</dbReference>
<keyword evidence="1" id="KW-0233">DNA recombination</keyword>
<evidence type="ECO:0000256" key="1">
    <source>
        <dbReference type="ARBA" id="ARBA00023172"/>
    </source>
</evidence>
<organism evidence="2 3">
    <name type="scientific">Pseudoalteromonas rhizosphaerae</name>
    <dbReference type="NCBI Taxonomy" id="2518973"/>
    <lineage>
        <taxon>Bacteria</taxon>
        <taxon>Pseudomonadati</taxon>
        <taxon>Pseudomonadota</taxon>
        <taxon>Gammaproteobacteria</taxon>
        <taxon>Alteromonadales</taxon>
        <taxon>Pseudoalteromonadaceae</taxon>
        <taxon>Pseudoalteromonas</taxon>
    </lineage>
</organism>
<dbReference type="InterPro" id="IPR013762">
    <property type="entry name" value="Integrase-like_cat_sf"/>
</dbReference>
<evidence type="ECO:0008006" key="4">
    <source>
        <dbReference type="Google" id="ProtNLM"/>
    </source>
</evidence>
<accession>A0ABW8L422</accession>
<evidence type="ECO:0000313" key="2">
    <source>
        <dbReference type="EMBL" id="MFK3866303.1"/>
    </source>
</evidence>
<dbReference type="EMBL" id="JBJDOT010000042">
    <property type="protein sequence ID" value="MFK3866303.1"/>
    <property type="molecule type" value="Genomic_DNA"/>
</dbReference>
<sequence length="684" mass="77631">MERLPKHYSVLSTIADLKKYKLALSNAEHKKVATNESTIYLTKLLSLPASITSVFSDTEWDFNLENPNASANIIGSKLKINFNKYKNISPEVIIELKCLLLSVQLTPEVFISNRKKAKKKGSTKLATNTILGHFKSGLRFLDTLFRILKVKLGQEHIEKIYSSITQIHTIDYRETAKVFTNTYNDDLKQFFSYIQNPYTSEHIFGENISAFDPDQFSWKNRYKKQDSNQVMPNWAFDKLIRTASLLVHDFLKTMGEEVLDSFVNRYESQSETQYFSKAGITKDTFQLYRAFRLLSANYSEIYVESKYGIPDELRNSKNKYNLKDMTAFINKGKYKKITLTSIYEQLALVSFAAKYLIGQYTGMRPSELAVIDLNNCLIEENGMKLLRSHVFKGKDTFSKGLFDDKWVVIPIIEDAIKAIKILSSITQRNLMFSSVHTKKSNEKEKPQTSVMIRHQLKIFIKFASPDDDLGFSNYMMRHTLAYQLYRLESGLPLISFQLKHLVNTVDKFLSRGSTSDVTMGYGGIADSLVESQTAQKLRKQSEIEVIKATADPDGNYLGGKADEHKERLKTAFKGYMASGYSKEEIFEAMAEQGLGVINVGLGYCYGSDSKNESLPCIGSLKCNPIRCSNAIVSEANAPYWREVYSTNLANLNNPSFADNKEQIKEVINEAKGVLTLLGHGVPNE</sequence>
<name>A0ABW8L422_9GAMM</name>
<evidence type="ECO:0000313" key="3">
    <source>
        <dbReference type="Proteomes" id="UP001620262"/>
    </source>
</evidence>
<keyword evidence="3" id="KW-1185">Reference proteome</keyword>
<gene>
    <name evidence="2" type="ORF">ACI2JU_20860</name>
</gene>
<reference evidence="2 3" key="1">
    <citation type="submission" date="2024-11" db="EMBL/GenBank/DDBJ databases">
        <title>The Natural Products Discovery Center: Release of the First 8490 Sequenced Strains for Exploring Actinobacteria Biosynthetic Diversity.</title>
        <authorList>
            <person name="Kalkreuter E."/>
            <person name="Kautsar S.A."/>
            <person name="Yang D."/>
            <person name="Bader C.D."/>
            <person name="Teijaro C.N."/>
            <person name="Fluegel L."/>
            <person name="Davis C.M."/>
            <person name="Simpson J.R."/>
            <person name="Lauterbach L."/>
            <person name="Steele A.D."/>
            <person name="Gui C."/>
            <person name="Meng S."/>
            <person name="Li G."/>
            <person name="Viehrig K."/>
            <person name="Ye F."/>
            <person name="Su P."/>
            <person name="Kiefer A.F."/>
            <person name="Nichols A."/>
            <person name="Cepeda A.J."/>
            <person name="Yan W."/>
            <person name="Fan B."/>
            <person name="Jiang Y."/>
            <person name="Adhikari A."/>
            <person name="Zheng C.-J."/>
            <person name="Schuster L."/>
            <person name="Cowan T.M."/>
            <person name="Smanski M.J."/>
            <person name="Chevrette M.G."/>
            <person name="De Carvalho L.P.S."/>
            <person name="Shen B."/>
        </authorList>
    </citation>
    <scope>NUCLEOTIDE SEQUENCE [LARGE SCALE GENOMIC DNA]</scope>
    <source>
        <strain evidence="2 3">NPDC078403</strain>
    </source>
</reference>
<comment type="caution">
    <text evidence="2">The sequence shown here is derived from an EMBL/GenBank/DDBJ whole genome shotgun (WGS) entry which is preliminary data.</text>
</comment>
<protein>
    <recommendedName>
        <fullName evidence="4">Tyr recombinase domain-containing protein</fullName>
    </recommendedName>
</protein>
<dbReference type="RefSeq" id="WP_404676404.1">
    <property type="nucleotide sequence ID" value="NZ_JBJDOT010000042.1"/>
</dbReference>
<dbReference type="InterPro" id="IPR011010">
    <property type="entry name" value="DNA_brk_join_enz"/>
</dbReference>
<dbReference type="Proteomes" id="UP001620262">
    <property type="component" value="Unassembled WGS sequence"/>
</dbReference>